<reference evidence="2" key="1">
    <citation type="submission" date="2020-02" db="EMBL/GenBank/DDBJ databases">
        <authorList>
            <person name="Meier V. D."/>
        </authorList>
    </citation>
    <scope>NUCLEOTIDE SEQUENCE</scope>
    <source>
        <strain evidence="2">AVDCRST_MAG19</strain>
    </source>
</reference>
<feature type="region of interest" description="Disordered" evidence="1">
    <location>
        <begin position="1"/>
        <end position="59"/>
    </location>
</feature>
<organism evidence="2">
    <name type="scientific">uncultured Thermomicrobiales bacterium</name>
    <dbReference type="NCBI Taxonomy" id="1645740"/>
    <lineage>
        <taxon>Bacteria</taxon>
        <taxon>Pseudomonadati</taxon>
        <taxon>Thermomicrobiota</taxon>
        <taxon>Thermomicrobia</taxon>
        <taxon>Thermomicrobiales</taxon>
        <taxon>environmental samples</taxon>
    </lineage>
</organism>
<dbReference type="EMBL" id="CADCWL010000209">
    <property type="protein sequence ID" value="CAA9579718.1"/>
    <property type="molecule type" value="Genomic_DNA"/>
</dbReference>
<sequence>MSPIPGSSVRDLVVSPKAKGNAAPSTFRGRRSAENQGNAEPSGQRDVAAIGEGPGGANRLPVAGFARAAVDRGWDASG</sequence>
<accession>A0A6J4VIH0</accession>
<gene>
    <name evidence="2" type="ORF">AVDCRST_MAG19-3729</name>
</gene>
<evidence type="ECO:0000313" key="2">
    <source>
        <dbReference type="EMBL" id="CAA9579718.1"/>
    </source>
</evidence>
<protein>
    <submittedName>
        <fullName evidence="2">Uncharacterized protein</fullName>
    </submittedName>
</protein>
<proteinExistence type="predicted"/>
<evidence type="ECO:0000256" key="1">
    <source>
        <dbReference type="SAM" id="MobiDB-lite"/>
    </source>
</evidence>
<name>A0A6J4VIH0_9BACT</name>
<dbReference type="AlphaFoldDB" id="A0A6J4VIH0"/>